<accession>A0ABR9DLU4</accession>
<evidence type="ECO:0000313" key="3">
    <source>
        <dbReference type="Proteomes" id="UP000642107"/>
    </source>
</evidence>
<dbReference type="EMBL" id="JACZDF010000001">
    <property type="protein sequence ID" value="MBD9698104.1"/>
    <property type="molecule type" value="Genomic_DNA"/>
</dbReference>
<organism evidence="2 3">
    <name type="scientific">Flavimobilis rhizosphaerae</name>
    <dbReference type="NCBI Taxonomy" id="2775421"/>
    <lineage>
        <taxon>Bacteria</taxon>
        <taxon>Bacillati</taxon>
        <taxon>Actinomycetota</taxon>
        <taxon>Actinomycetes</taxon>
        <taxon>Micrococcales</taxon>
        <taxon>Jonesiaceae</taxon>
        <taxon>Flavimobilis</taxon>
    </lineage>
</organism>
<dbReference type="Proteomes" id="UP000642107">
    <property type="component" value="Unassembled WGS sequence"/>
</dbReference>
<name>A0ABR9DLU4_9MICO</name>
<dbReference type="RefSeq" id="WP_192276988.1">
    <property type="nucleotide sequence ID" value="NZ_JACZDF010000001.1"/>
</dbReference>
<gene>
    <name evidence="2" type="ORF">IGS67_01145</name>
</gene>
<evidence type="ECO:0000313" key="2">
    <source>
        <dbReference type="EMBL" id="MBD9698104.1"/>
    </source>
</evidence>
<keyword evidence="1" id="KW-1133">Transmembrane helix</keyword>
<keyword evidence="3" id="KW-1185">Reference proteome</keyword>
<sequence>MTAPSTERDVTLDLLVPAPSRTRRVVALAAGLVLVVIVVVGGIGWPRVSASAWGFTRDADTDPVALAGTELRITGLGAPVTLRAVQAPPGWRVRSAGVVDPRPGELTDVVDTTGLQSLPARVRDGSRIVVEWEIECEPTLASLRSTGASSVVLATDGGDWFDADDGDGADDGAEPVLVGNQAASLDLRVLGASALPAPVLHDGRTAVVRTPTFDVAAACGLSPADEATLRTSLGR</sequence>
<evidence type="ECO:0000256" key="1">
    <source>
        <dbReference type="SAM" id="Phobius"/>
    </source>
</evidence>
<keyword evidence="1" id="KW-0472">Membrane</keyword>
<keyword evidence="1" id="KW-0812">Transmembrane</keyword>
<feature type="transmembrane region" description="Helical" evidence="1">
    <location>
        <begin position="25"/>
        <end position="45"/>
    </location>
</feature>
<proteinExistence type="predicted"/>
<reference evidence="2 3" key="1">
    <citation type="submission" date="2020-09" db="EMBL/GenBank/DDBJ databases">
        <title>Flavimobilis rhizosphaerae sp. nov., isolated from rhizosphere soil of Spartina alterniflora.</title>
        <authorList>
            <person name="Hanqin C."/>
        </authorList>
    </citation>
    <scope>NUCLEOTIDE SEQUENCE [LARGE SCALE GENOMIC DNA]</scope>
    <source>
        <strain evidence="2 3">GY 10621</strain>
    </source>
</reference>
<protein>
    <submittedName>
        <fullName evidence="2">Uncharacterized protein</fullName>
    </submittedName>
</protein>
<comment type="caution">
    <text evidence="2">The sequence shown here is derived from an EMBL/GenBank/DDBJ whole genome shotgun (WGS) entry which is preliminary data.</text>
</comment>